<dbReference type="RefSeq" id="WP_142473191.1">
    <property type="nucleotide sequence ID" value="NZ_CP063008.1"/>
</dbReference>
<name>A0A7X2GJ08_KLEPN</name>
<sequence>MVTVTNSTAYGSLFSSLRSCSEITPPCEIKDGTSDIIEDFNVKCESYIGILKSHTSNLANHHHLSTKMAMQRLRRYMRTIYDVQDTISECLEHFLSGDIQAAYDLFDKTFSSKSKSEHLKNICINLNEICNDDRPLYRVRKSDRFLEDRKELFHIPFTMRHLVSAQRYSVAGLPCLYLGTSLYICWQEMGKPDFDRLYISSFKSISSPTDKLILNFSSELLNSSISLKKDYILRVIPEEILISYLCLWPLIIACNYIKKQPDAAFNEEYIIPNILMQWISKRERSPIIGIAYRSTKITSIKHSNLAINVVIPPKATYKQMTTNLYCPTLSKTFKLTKPISWQLLKTLDYPIKRDTEFDKAIDHIQNREIQNFHEDLVKFYPITDFRRLEKTIDEVLPYEPIEGN</sequence>
<dbReference type="Proteomes" id="UP000439817">
    <property type="component" value="Chromosome"/>
</dbReference>
<gene>
    <name evidence="1" type="ORF">GJJ08_006170</name>
</gene>
<reference evidence="1 2" key="1">
    <citation type="journal article" date="2020" name="Antibiotics">
        <title>Molecular Typing, Characterization of Antimicrobial Resistance, Virulence Profiling and Analysis of Whole-Genome Sequence of Clinical Klebsiella pneumoniae Isolates.</title>
        <authorList>
            <person name="Shelenkov A."/>
            <person name="Mikhaylova Y."/>
            <person name="Yanushevich Y."/>
            <person name="Samoilov A."/>
            <person name="Petrova L."/>
            <person name="Fomina V."/>
            <person name="Gusarov V."/>
            <person name="Zamyatin M."/>
            <person name="Shagin D."/>
            <person name="Akimkin V."/>
        </authorList>
    </citation>
    <scope>NUCLEOTIDE SEQUENCE [LARGE SCALE GENOMIC DNA]</scope>
    <source>
        <strain evidence="1 2">CriePir120</strain>
    </source>
</reference>
<proteinExistence type="predicted"/>
<evidence type="ECO:0000313" key="2">
    <source>
        <dbReference type="Proteomes" id="UP000439817"/>
    </source>
</evidence>
<protein>
    <recommendedName>
        <fullName evidence="3">RES domain-containing protein</fullName>
    </recommendedName>
</protein>
<accession>A0A7X2GJ08</accession>
<dbReference type="EMBL" id="CP063008">
    <property type="protein sequence ID" value="QOU53001.1"/>
    <property type="molecule type" value="Genomic_DNA"/>
</dbReference>
<evidence type="ECO:0008006" key="3">
    <source>
        <dbReference type="Google" id="ProtNLM"/>
    </source>
</evidence>
<organism evidence="1 2">
    <name type="scientific">Klebsiella pneumoniae</name>
    <dbReference type="NCBI Taxonomy" id="573"/>
    <lineage>
        <taxon>Bacteria</taxon>
        <taxon>Pseudomonadati</taxon>
        <taxon>Pseudomonadota</taxon>
        <taxon>Gammaproteobacteria</taxon>
        <taxon>Enterobacterales</taxon>
        <taxon>Enterobacteriaceae</taxon>
        <taxon>Klebsiella/Raoultella group</taxon>
        <taxon>Klebsiella</taxon>
        <taxon>Klebsiella pneumoniae complex</taxon>
    </lineage>
</organism>
<dbReference type="AlphaFoldDB" id="A0A7X2GJ08"/>
<evidence type="ECO:0000313" key="1">
    <source>
        <dbReference type="EMBL" id="QOU53001.1"/>
    </source>
</evidence>